<reference evidence="18 19" key="1">
    <citation type="submission" date="2024-02" db="EMBL/GenBank/DDBJ databases">
        <title>Chromosome-scale genome assembly of the rough periwinkle Littorina saxatilis.</title>
        <authorList>
            <person name="De Jode A."/>
            <person name="Faria R."/>
            <person name="Formenti G."/>
            <person name="Sims Y."/>
            <person name="Smith T.P."/>
            <person name="Tracey A."/>
            <person name="Wood J.M.D."/>
            <person name="Zagrodzka Z.B."/>
            <person name="Johannesson K."/>
            <person name="Butlin R.K."/>
            <person name="Leder E.H."/>
        </authorList>
    </citation>
    <scope>NUCLEOTIDE SEQUENCE [LARGE SCALE GENOMIC DNA]</scope>
    <source>
        <strain evidence="18">Snail1</strain>
        <tissue evidence="18">Muscle</tissue>
    </source>
</reference>
<keyword evidence="19" id="KW-1185">Reference proteome</keyword>
<dbReference type="PANTHER" id="PTHR13327">
    <property type="entry name" value="NADH-UBIQUINONE OXIDOREDUCTASE ESSS SUBUNIT, MITOCHONDRIAL PRECURSOR"/>
    <property type="match status" value="1"/>
</dbReference>
<evidence type="ECO:0000256" key="9">
    <source>
        <dbReference type="ARBA" id="ARBA00022946"/>
    </source>
</evidence>
<evidence type="ECO:0000256" key="7">
    <source>
        <dbReference type="ARBA" id="ARBA00022692"/>
    </source>
</evidence>
<keyword evidence="7 17" id="KW-0812">Transmembrane</keyword>
<sequence length="165" mass="18971">MATIWRALARQGRALNQLHALRRQLLAQPSCFISTSKKNKDIAVPVQPMPKSEELKKLEEHFADTDPDSDKNWTSYGFDPTDPDLDNFLHHTTMFFTITLCICWGAFILAYQPDHKNLSWSTRESFLELERREREGLPLVSPDLIDLNKMELPSDEDVGEAEIIV</sequence>
<name>A0AAN9GD06_9CAEN</name>
<evidence type="ECO:0000256" key="14">
    <source>
        <dbReference type="ARBA" id="ARBA00030753"/>
    </source>
</evidence>
<evidence type="ECO:0000256" key="8">
    <source>
        <dbReference type="ARBA" id="ARBA00022792"/>
    </source>
</evidence>
<dbReference type="PANTHER" id="PTHR13327:SF0">
    <property type="entry name" value="NADH DEHYDROGENASE [UBIQUINONE] 1 BETA SUBCOMPLEX SUBUNIT 11, MITOCHONDRIAL"/>
    <property type="match status" value="1"/>
</dbReference>
<gene>
    <name evidence="18" type="ORF">V1264_020595</name>
</gene>
<keyword evidence="8" id="KW-0999">Mitochondrion inner membrane</keyword>
<evidence type="ECO:0000256" key="17">
    <source>
        <dbReference type="SAM" id="Phobius"/>
    </source>
</evidence>
<comment type="caution">
    <text evidence="18">The sequence shown here is derived from an EMBL/GenBank/DDBJ whole genome shotgun (WGS) entry which is preliminary data.</text>
</comment>
<keyword evidence="13 17" id="KW-0472">Membrane</keyword>
<accession>A0AAN9GD06</accession>
<dbReference type="GO" id="GO:0005743">
    <property type="term" value="C:mitochondrial inner membrane"/>
    <property type="evidence" value="ECO:0007669"/>
    <property type="project" value="UniProtKB-SubCell"/>
</dbReference>
<evidence type="ECO:0000313" key="18">
    <source>
        <dbReference type="EMBL" id="KAK7102365.1"/>
    </source>
</evidence>
<keyword evidence="11 17" id="KW-1133">Transmembrane helix</keyword>
<organism evidence="18 19">
    <name type="scientific">Littorina saxatilis</name>
    <dbReference type="NCBI Taxonomy" id="31220"/>
    <lineage>
        <taxon>Eukaryota</taxon>
        <taxon>Metazoa</taxon>
        <taxon>Spiralia</taxon>
        <taxon>Lophotrochozoa</taxon>
        <taxon>Mollusca</taxon>
        <taxon>Gastropoda</taxon>
        <taxon>Caenogastropoda</taxon>
        <taxon>Littorinimorpha</taxon>
        <taxon>Littorinoidea</taxon>
        <taxon>Littorinidae</taxon>
        <taxon>Littorina</taxon>
    </lineage>
</organism>
<dbReference type="Proteomes" id="UP001374579">
    <property type="component" value="Unassembled WGS sequence"/>
</dbReference>
<evidence type="ECO:0000256" key="2">
    <source>
        <dbReference type="ARBA" id="ARBA00004434"/>
    </source>
</evidence>
<dbReference type="EMBL" id="JBAMIC010000010">
    <property type="protein sequence ID" value="KAK7102365.1"/>
    <property type="molecule type" value="Genomic_DNA"/>
</dbReference>
<dbReference type="InterPro" id="IPR019329">
    <property type="entry name" value="NADH_UbQ_OxRdtase_ESSS_su"/>
</dbReference>
<evidence type="ECO:0000256" key="6">
    <source>
        <dbReference type="ARBA" id="ARBA00022660"/>
    </source>
</evidence>
<keyword evidence="10" id="KW-0249">Electron transport</keyword>
<proteinExistence type="inferred from homology"/>
<evidence type="ECO:0000256" key="13">
    <source>
        <dbReference type="ARBA" id="ARBA00023136"/>
    </source>
</evidence>
<evidence type="ECO:0000256" key="3">
    <source>
        <dbReference type="ARBA" id="ARBA00008915"/>
    </source>
</evidence>
<evidence type="ECO:0000256" key="1">
    <source>
        <dbReference type="ARBA" id="ARBA00003195"/>
    </source>
</evidence>
<keyword evidence="5" id="KW-0813">Transport</keyword>
<evidence type="ECO:0000256" key="10">
    <source>
        <dbReference type="ARBA" id="ARBA00022982"/>
    </source>
</evidence>
<evidence type="ECO:0000256" key="15">
    <source>
        <dbReference type="ARBA" id="ARBA00031387"/>
    </source>
</evidence>
<evidence type="ECO:0000313" key="19">
    <source>
        <dbReference type="Proteomes" id="UP001374579"/>
    </source>
</evidence>
<comment type="subunit">
    <text evidence="16">Complex I is composed of 45 different subunits. Interacts with BCAP31.</text>
</comment>
<dbReference type="AlphaFoldDB" id="A0AAN9GD06"/>
<evidence type="ECO:0000256" key="16">
    <source>
        <dbReference type="ARBA" id="ARBA00046528"/>
    </source>
</evidence>
<feature type="transmembrane region" description="Helical" evidence="17">
    <location>
        <begin position="88"/>
        <end position="111"/>
    </location>
</feature>
<comment type="similarity">
    <text evidence="3">Belongs to the complex I NDUFB11 subunit family.</text>
</comment>
<evidence type="ECO:0000256" key="12">
    <source>
        <dbReference type="ARBA" id="ARBA00023128"/>
    </source>
</evidence>
<evidence type="ECO:0000256" key="4">
    <source>
        <dbReference type="ARBA" id="ARBA00018632"/>
    </source>
</evidence>
<keyword evidence="9" id="KW-0809">Transit peptide</keyword>
<protein>
    <recommendedName>
        <fullName evidence="4">NADH dehydrogenase [ubiquinone] 1 beta subcomplex subunit 11, mitochondrial</fullName>
    </recommendedName>
    <alternativeName>
        <fullName evidence="15">Complex I-ESSS</fullName>
    </alternativeName>
    <alternativeName>
        <fullName evidence="14">NADH-ubiquinone oxidoreductase ESSS subunit</fullName>
    </alternativeName>
</protein>
<comment type="subcellular location">
    <subcellularLocation>
        <location evidence="2">Mitochondrion inner membrane</location>
        <topology evidence="2">Single-pass membrane protein</topology>
    </subcellularLocation>
</comment>
<dbReference type="Pfam" id="PF10183">
    <property type="entry name" value="ESSS"/>
    <property type="match status" value="1"/>
</dbReference>
<evidence type="ECO:0000256" key="5">
    <source>
        <dbReference type="ARBA" id="ARBA00022448"/>
    </source>
</evidence>
<keyword evidence="6" id="KW-0679">Respiratory chain</keyword>
<comment type="function">
    <text evidence="1">Accessory subunit of the mitochondrial membrane respiratory chain NADH dehydrogenase (Complex I), that is believed not to be involved in catalysis. Complex I functions in the transfer of electrons from NADH to the respiratory chain. The immediate electron acceptor for the enzyme is believed to be ubiquinone.</text>
</comment>
<keyword evidence="12" id="KW-0496">Mitochondrion</keyword>
<evidence type="ECO:0000256" key="11">
    <source>
        <dbReference type="ARBA" id="ARBA00022989"/>
    </source>
</evidence>